<organism evidence="2 3">
    <name type="scientific">Cytospora mali</name>
    <name type="common">Apple Valsa canker fungus</name>
    <name type="synonym">Valsa mali</name>
    <dbReference type="NCBI Taxonomy" id="578113"/>
    <lineage>
        <taxon>Eukaryota</taxon>
        <taxon>Fungi</taxon>
        <taxon>Dikarya</taxon>
        <taxon>Ascomycota</taxon>
        <taxon>Pezizomycotina</taxon>
        <taxon>Sordariomycetes</taxon>
        <taxon>Sordariomycetidae</taxon>
        <taxon>Diaporthales</taxon>
        <taxon>Cytosporaceae</taxon>
        <taxon>Cytospora</taxon>
    </lineage>
</organism>
<proteinExistence type="predicted"/>
<evidence type="ECO:0000313" key="2">
    <source>
        <dbReference type="EMBL" id="KUI67739.1"/>
    </source>
</evidence>
<feature type="signal peptide" evidence="1">
    <location>
        <begin position="1"/>
        <end position="19"/>
    </location>
</feature>
<dbReference type="OrthoDB" id="5272418at2759"/>
<accession>A0A194VU56</accession>
<evidence type="ECO:0000256" key="1">
    <source>
        <dbReference type="SAM" id="SignalP"/>
    </source>
</evidence>
<feature type="chain" id="PRO_5008266867" evidence="1">
    <location>
        <begin position="20"/>
        <end position="188"/>
    </location>
</feature>
<protein>
    <submittedName>
        <fullName evidence="2">Uncharacterized protein</fullName>
    </submittedName>
</protein>
<dbReference type="EMBL" id="CM003100">
    <property type="protein sequence ID" value="KUI67739.1"/>
    <property type="molecule type" value="Genomic_DNA"/>
</dbReference>
<keyword evidence="1" id="KW-0732">Signal</keyword>
<name>A0A194VU56_CYTMA</name>
<dbReference type="Proteomes" id="UP000078559">
    <property type="component" value="Chromosome 3"/>
</dbReference>
<gene>
    <name evidence="2" type="ORF">VM1G_02852</name>
</gene>
<dbReference type="AlphaFoldDB" id="A0A194VU56"/>
<keyword evidence="3" id="KW-1185">Reference proteome</keyword>
<sequence>MKSFLATAVLLKVAILVAGAPAPAADASADTMELETRSNSVVGEYYCGIFANADAGNAKDLISQLSGNMKNDKFSIAAHGCYRVACHNTSGVYVCNDKNSELIVSGSDVANAAAYIDKHCCYASEVTSQNRYSIKSGQQFTQWGWNVALGYADCKAGATQRPSDAGGWGLNPGTCSAQHGLKSANVDW</sequence>
<reference evidence="2" key="1">
    <citation type="submission" date="2014-12" db="EMBL/GenBank/DDBJ databases">
        <title>Genome Sequence of Valsa Canker Pathogens Uncovers a Specific Adaption of Colonization on Woody Bark.</title>
        <authorList>
            <person name="Yin Z."/>
            <person name="Liu H."/>
            <person name="Gao X."/>
            <person name="Li Z."/>
            <person name="Song N."/>
            <person name="Ke X."/>
            <person name="Dai Q."/>
            <person name="Wu Y."/>
            <person name="Sun Y."/>
            <person name="Xu J.-R."/>
            <person name="Kang Z.K."/>
            <person name="Wang L."/>
            <person name="Huang L."/>
        </authorList>
    </citation>
    <scope>NUCLEOTIDE SEQUENCE [LARGE SCALE GENOMIC DNA]</scope>
    <source>
        <strain evidence="2">03-8</strain>
    </source>
</reference>
<evidence type="ECO:0000313" key="3">
    <source>
        <dbReference type="Proteomes" id="UP000078559"/>
    </source>
</evidence>